<organism evidence="2 3">
    <name type="scientific">Rhypophila decipiens</name>
    <dbReference type="NCBI Taxonomy" id="261697"/>
    <lineage>
        <taxon>Eukaryota</taxon>
        <taxon>Fungi</taxon>
        <taxon>Dikarya</taxon>
        <taxon>Ascomycota</taxon>
        <taxon>Pezizomycotina</taxon>
        <taxon>Sordariomycetes</taxon>
        <taxon>Sordariomycetidae</taxon>
        <taxon>Sordariales</taxon>
        <taxon>Naviculisporaceae</taxon>
        <taxon>Rhypophila</taxon>
    </lineage>
</organism>
<feature type="region of interest" description="Disordered" evidence="1">
    <location>
        <begin position="240"/>
        <end position="261"/>
    </location>
</feature>
<dbReference type="InterPro" id="IPR036047">
    <property type="entry name" value="F-box-like_dom_sf"/>
</dbReference>
<gene>
    <name evidence="2" type="ORF">QBC37DRAFT_399681</name>
</gene>
<reference evidence="2" key="2">
    <citation type="submission" date="2023-05" db="EMBL/GenBank/DDBJ databases">
        <authorList>
            <consortium name="Lawrence Berkeley National Laboratory"/>
            <person name="Steindorff A."/>
            <person name="Hensen N."/>
            <person name="Bonometti L."/>
            <person name="Westerberg I."/>
            <person name="Brannstrom I.O."/>
            <person name="Guillou S."/>
            <person name="Cros-Aarteil S."/>
            <person name="Calhoun S."/>
            <person name="Haridas S."/>
            <person name="Kuo A."/>
            <person name="Mondo S."/>
            <person name="Pangilinan J."/>
            <person name="Riley R."/>
            <person name="Labutti K."/>
            <person name="Andreopoulos B."/>
            <person name="Lipzen A."/>
            <person name="Chen C."/>
            <person name="Yanf M."/>
            <person name="Daum C."/>
            <person name="Ng V."/>
            <person name="Clum A."/>
            <person name="Ohm R."/>
            <person name="Martin F."/>
            <person name="Silar P."/>
            <person name="Natvig D."/>
            <person name="Lalanne C."/>
            <person name="Gautier V."/>
            <person name="Ament-Velasquez S.L."/>
            <person name="Kruys A."/>
            <person name="Hutchinson M.I."/>
            <person name="Powell A.J."/>
            <person name="Barry K."/>
            <person name="Miller A.N."/>
            <person name="Grigoriev I.V."/>
            <person name="Debuchy R."/>
            <person name="Gladieux P."/>
            <person name="Thoren M.H."/>
            <person name="Johannesson H."/>
        </authorList>
    </citation>
    <scope>NUCLEOTIDE SEQUENCE</scope>
    <source>
        <strain evidence="2">PSN293</strain>
    </source>
</reference>
<evidence type="ECO:0000256" key="1">
    <source>
        <dbReference type="SAM" id="MobiDB-lite"/>
    </source>
</evidence>
<accession>A0AAN7B8M1</accession>
<keyword evidence="3" id="KW-1185">Reference proteome</keyword>
<proteinExistence type="predicted"/>
<feature type="compositionally biased region" description="Basic and acidic residues" evidence="1">
    <location>
        <begin position="240"/>
        <end position="253"/>
    </location>
</feature>
<sequence length="435" mass="50579">MVSRCLRWLKEWWAGSCRSSPMPCIDESELPWVLGRRANYANCPFYRLPEEIVLRIMCNLDHVSKAMAIRTYGRLLRIAFDPSLLPPNTKDQGFLRNWCLSEISAWPPFEQKEWRVPYQERLALRARWEQMDRLLDRDRFCAPCRRFRDDGRYKNALQALQETLWCSNCERAHKRAFFSAHERTKATAQDDPRICVLTEGMARLCPHLSIKLDTTGTTLYPEIEESNRRWIEAESRFSRGETHTCQHPDHDRVPSPQLRMDPPLRLENLEPGSRHSPKFTTTTFIANVNGGPHETREWLQERLAEKADALDKMTCPHVTARDGQLMLPFAPGHCACFASHGWPAHTTSTLYKWNTGLCCRCETARSASGSREGHRFMASEDEPGSLNIHKYKCQTCNCTYTWRRLGSRLYLQVDGYAQRFGPSSLYDWGDQTRYH</sequence>
<name>A0AAN7B8M1_9PEZI</name>
<dbReference type="AlphaFoldDB" id="A0AAN7B8M1"/>
<dbReference type="SUPFAM" id="SSF81383">
    <property type="entry name" value="F-box domain"/>
    <property type="match status" value="1"/>
</dbReference>
<protein>
    <recommendedName>
        <fullName evidence="4">F-box domain-containing protein</fullName>
    </recommendedName>
</protein>
<dbReference type="Proteomes" id="UP001301769">
    <property type="component" value="Unassembled WGS sequence"/>
</dbReference>
<dbReference type="EMBL" id="MU858094">
    <property type="protein sequence ID" value="KAK4214434.1"/>
    <property type="molecule type" value="Genomic_DNA"/>
</dbReference>
<evidence type="ECO:0000313" key="3">
    <source>
        <dbReference type="Proteomes" id="UP001301769"/>
    </source>
</evidence>
<evidence type="ECO:0000313" key="2">
    <source>
        <dbReference type="EMBL" id="KAK4214434.1"/>
    </source>
</evidence>
<reference evidence="2" key="1">
    <citation type="journal article" date="2023" name="Mol. Phylogenet. Evol.">
        <title>Genome-scale phylogeny and comparative genomics of the fungal order Sordariales.</title>
        <authorList>
            <person name="Hensen N."/>
            <person name="Bonometti L."/>
            <person name="Westerberg I."/>
            <person name="Brannstrom I.O."/>
            <person name="Guillou S."/>
            <person name="Cros-Aarteil S."/>
            <person name="Calhoun S."/>
            <person name="Haridas S."/>
            <person name="Kuo A."/>
            <person name="Mondo S."/>
            <person name="Pangilinan J."/>
            <person name="Riley R."/>
            <person name="LaButti K."/>
            <person name="Andreopoulos B."/>
            <person name="Lipzen A."/>
            <person name="Chen C."/>
            <person name="Yan M."/>
            <person name="Daum C."/>
            <person name="Ng V."/>
            <person name="Clum A."/>
            <person name="Steindorff A."/>
            <person name="Ohm R.A."/>
            <person name="Martin F."/>
            <person name="Silar P."/>
            <person name="Natvig D.O."/>
            <person name="Lalanne C."/>
            <person name="Gautier V."/>
            <person name="Ament-Velasquez S.L."/>
            <person name="Kruys A."/>
            <person name="Hutchinson M.I."/>
            <person name="Powell A.J."/>
            <person name="Barry K."/>
            <person name="Miller A.N."/>
            <person name="Grigoriev I.V."/>
            <person name="Debuchy R."/>
            <person name="Gladieux P."/>
            <person name="Hiltunen Thoren M."/>
            <person name="Johannesson H."/>
        </authorList>
    </citation>
    <scope>NUCLEOTIDE SEQUENCE</scope>
    <source>
        <strain evidence="2">PSN293</strain>
    </source>
</reference>
<comment type="caution">
    <text evidence="2">The sequence shown here is derived from an EMBL/GenBank/DDBJ whole genome shotgun (WGS) entry which is preliminary data.</text>
</comment>
<evidence type="ECO:0008006" key="4">
    <source>
        <dbReference type="Google" id="ProtNLM"/>
    </source>
</evidence>